<gene>
    <name evidence="3" type="ORF">NB231_13796</name>
</gene>
<proteinExistence type="predicted"/>
<dbReference type="Proteomes" id="UP000003374">
    <property type="component" value="Unassembled WGS sequence"/>
</dbReference>
<reference evidence="3 4" key="1">
    <citation type="submission" date="2006-02" db="EMBL/GenBank/DDBJ databases">
        <authorList>
            <person name="Waterbury J."/>
            <person name="Ferriera S."/>
            <person name="Johnson J."/>
            <person name="Kravitz S."/>
            <person name="Halpern A."/>
            <person name="Remington K."/>
            <person name="Beeson K."/>
            <person name="Tran B."/>
            <person name="Rogers Y.-H."/>
            <person name="Friedman R."/>
            <person name="Venter J.C."/>
        </authorList>
    </citation>
    <scope>NUCLEOTIDE SEQUENCE [LARGE SCALE GENOMIC DNA]</scope>
    <source>
        <strain evidence="3 4">Nb-231</strain>
    </source>
</reference>
<dbReference type="OrthoDB" id="5348860at2"/>
<sequence length="261" mass="27962">MYFIAGAGVLCVTHFAGLAWAHLLAATAVGGVAPNSLANGAYPECCKIAPASVAERLPFKAAGNEPGWSLTISDERMELKWNYGQDRMSTPRPPRHPTRAGYRYATSTAAHAVTVHVADRLCRDSMTGLPYPRRVTVQIDAETLTGCGGSPVSLLRGDEWVVEDIAGKGLIDSSRVTLNFGANGRLAGRAGCNTYHAHYELTGERLIVGDIATTRRACAPALERQETVFLRLLRAAHGFNLTTDGALVIRTATGTSIEARR</sequence>
<dbReference type="eggNOG" id="COG3650">
    <property type="taxonomic scope" value="Bacteria"/>
</dbReference>
<dbReference type="Pfam" id="PF03724">
    <property type="entry name" value="META"/>
    <property type="match status" value="1"/>
</dbReference>
<feature type="signal peptide" evidence="1">
    <location>
        <begin position="1"/>
        <end position="21"/>
    </location>
</feature>
<evidence type="ECO:0000256" key="1">
    <source>
        <dbReference type="SAM" id="SignalP"/>
    </source>
</evidence>
<name>A4BVR8_9GAMM</name>
<feature type="chain" id="PRO_5002665425" evidence="1">
    <location>
        <begin position="22"/>
        <end position="261"/>
    </location>
</feature>
<dbReference type="InterPro" id="IPR053147">
    <property type="entry name" value="Hsp_HslJ-like"/>
</dbReference>
<evidence type="ECO:0000313" key="3">
    <source>
        <dbReference type="EMBL" id="EAR20190.1"/>
    </source>
</evidence>
<accession>A4BVR8</accession>
<feature type="domain" description="DUF306" evidence="2">
    <location>
        <begin position="155"/>
        <end position="256"/>
    </location>
</feature>
<evidence type="ECO:0000259" key="2">
    <source>
        <dbReference type="Pfam" id="PF03724"/>
    </source>
</evidence>
<evidence type="ECO:0000313" key="4">
    <source>
        <dbReference type="Proteomes" id="UP000003374"/>
    </source>
</evidence>
<dbReference type="InterPro" id="IPR005184">
    <property type="entry name" value="DUF306_Meta_HslJ"/>
</dbReference>
<dbReference type="PANTHER" id="PTHR35535">
    <property type="entry name" value="HEAT SHOCK PROTEIN HSLJ"/>
    <property type="match status" value="1"/>
</dbReference>
<dbReference type="STRING" id="314278.NB231_13796"/>
<dbReference type="PANTHER" id="PTHR35535:SF1">
    <property type="entry name" value="HEAT SHOCK PROTEIN HSLJ"/>
    <property type="match status" value="1"/>
</dbReference>
<protein>
    <submittedName>
        <fullName evidence="3">Probable secreted protein containing HslJ-like protein</fullName>
    </submittedName>
</protein>
<dbReference type="eggNOG" id="COG3187">
    <property type="taxonomic scope" value="Bacteria"/>
</dbReference>
<dbReference type="HOGENOM" id="CLU_1165226_0_0_6"/>
<comment type="caution">
    <text evidence="3">The sequence shown here is derived from an EMBL/GenBank/DDBJ whole genome shotgun (WGS) entry which is preliminary data.</text>
</comment>
<keyword evidence="4" id="KW-1185">Reference proteome</keyword>
<dbReference type="InterPro" id="IPR038670">
    <property type="entry name" value="HslJ-like_sf"/>
</dbReference>
<keyword evidence="1" id="KW-0732">Signal</keyword>
<dbReference type="EMBL" id="AAOF01000031">
    <property type="protein sequence ID" value="EAR20190.1"/>
    <property type="molecule type" value="Genomic_DNA"/>
</dbReference>
<dbReference type="Gene3D" id="2.40.128.270">
    <property type="match status" value="1"/>
</dbReference>
<organism evidence="3 4">
    <name type="scientific">Nitrococcus mobilis Nb-231</name>
    <dbReference type="NCBI Taxonomy" id="314278"/>
    <lineage>
        <taxon>Bacteria</taxon>
        <taxon>Pseudomonadati</taxon>
        <taxon>Pseudomonadota</taxon>
        <taxon>Gammaproteobacteria</taxon>
        <taxon>Chromatiales</taxon>
        <taxon>Ectothiorhodospiraceae</taxon>
        <taxon>Nitrococcus</taxon>
    </lineage>
</organism>
<dbReference type="AlphaFoldDB" id="A4BVR8"/>